<evidence type="ECO:0008006" key="3">
    <source>
        <dbReference type="Google" id="ProtNLM"/>
    </source>
</evidence>
<dbReference type="Pfam" id="PF04672">
    <property type="entry name" value="Methyltransf_19"/>
    <property type="match status" value="1"/>
</dbReference>
<dbReference type="InterPro" id="IPR029063">
    <property type="entry name" value="SAM-dependent_MTases_sf"/>
</dbReference>
<dbReference type="Gene3D" id="3.40.50.150">
    <property type="entry name" value="Vaccinia Virus protein VP39"/>
    <property type="match status" value="1"/>
</dbReference>
<sequence>MDRTPCPYPAVPNSARIHNFLLGGKDNYKIDQAIAARMVEIAPDTKVLVSTVRQFLVDAVEFIAEAEVGQFIDLGCGYPMSPNVHEVAQKVRPSARVVYVDYDPVVHAHCGALLAQSPSVSALLADIRRPYEIIDSINSESLIDFSKPAAILAIDVLHYVMDEEHPDEIIATFRDAVAPGSYLAFAHLSDETYPGVQSQLHSDTDNTPAQLRYRSASEIRAWMDGFELLGTEIAPAQRLQDAPKTRIVMHCGIGRKWND</sequence>
<proteinExistence type="predicted"/>
<evidence type="ECO:0000313" key="2">
    <source>
        <dbReference type="Proteomes" id="UP000031364"/>
    </source>
</evidence>
<dbReference type="Proteomes" id="UP000031364">
    <property type="component" value="Unassembled WGS sequence"/>
</dbReference>
<gene>
    <name evidence="1" type="ORF">FG87_38220</name>
</gene>
<protein>
    <recommendedName>
        <fullName evidence="3">Methyltransferase</fullName>
    </recommendedName>
</protein>
<keyword evidence="2" id="KW-1185">Reference proteome</keyword>
<dbReference type="InterPro" id="IPR006764">
    <property type="entry name" value="SAM_dep_MeTrfase_SAV2177_type"/>
</dbReference>
<organism evidence="1 2">
    <name type="scientific">Nocardia vulneris</name>
    <dbReference type="NCBI Taxonomy" id="1141657"/>
    <lineage>
        <taxon>Bacteria</taxon>
        <taxon>Bacillati</taxon>
        <taxon>Actinomycetota</taxon>
        <taxon>Actinomycetes</taxon>
        <taxon>Mycobacteriales</taxon>
        <taxon>Nocardiaceae</taxon>
        <taxon>Nocardia</taxon>
    </lineage>
</organism>
<dbReference type="SUPFAM" id="SSF53335">
    <property type="entry name" value="S-adenosyl-L-methionine-dependent methyltransferases"/>
    <property type="match status" value="1"/>
</dbReference>
<dbReference type="EMBL" id="JNFP01000075">
    <property type="protein sequence ID" value="KIA60250.1"/>
    <property type="molecule type" value="Genomic_DNA"/>
</dbReference>
<reference evidence="1 2" key="1">
    <citation type="journal article" date="2014" name="Int. J. Syst. Evol. Microbiol.">
        <title>Nocardia vulneris sp. nov., isolated from wounds of human patients in North America.</title>
        <authorList>
            <person name="Lasker B.A."/>
            <person name="Bell M."/>
            <person name="Klenk H.P."/>
            <person name="Sproer C."/>
            <person name="Schumann C."/>
            <person name="Schumann P."/>
            <person name="Brown J.M."/>
        </authorList>
    </citation>
    <scope>NUCLEOTIDE SEQUENCE [LARGE SCALE GENOMIC DNA]</scope>
    <source>
        <strain evidence="1 2">W9851</strain>
    </source>
</reference>
<comment type="caution">
    <text evidence="1">The sequence shown here is derived from an EMBL/GenBank/DDBJ whole genome shotgun (WGS) entry which is preliminary data.</text>
</comment>
<dbReference type="RefSeq" id="WP_043680925.1">
    <property type="nucleotide sequence ID" value="NZ_BDCI01000055.1"/>
</dbReference>
<dbReference type="PIRSF" id="PIRSF017393">
    <property type="entry name" value="MTase_SAV2177"/>
    <property type="match status" value="1"/>
</dbReference>
<accession>A0ABR4Z4J9</accession>
<name>A0ABR4Z4J9_9NOCA</name>
<evidence type="ECO:0000313" key="1">
    <source>
        <dbReference type="EMBL" id="KIA60250.1"/>
    </source>
</evidence>